<organism evidence="3 4">
    <name type="scientific">Leucocoprinus birnbaumii</name>
    <dbReference type="NCBI Taxonomy" id="56174"/>
    <lineage>
        <taxon>Eukaryota</taxon>
        <taxon>Fungi</taxon>
        <taxon>Dikarya</taxon>
        <taxon>Basidiomycota</taxon>
        <taxon>Agaricomycotina</taxon>
        <taxon>Agaricomycetes</taxon>
        <taxon>Agaricomycetidae</taxon>
        <taxon>Agaricales</taxon>
        <taxon>Agaricineae</taxon>
        <taxon>Agaricaceae</taxon>
        <taxon>Leucocoprinus</taxon>
    </lineage>
</organism>
<feature type="region of interest" description="Disordered" evidence="1">
    <location>
        <begin position="1"/>
        <end position="35"/>
    </location>
</feature>
<keyword evidence="4" id="KW-1185">Reference proteome</keyword>
<name>A0AAD5VJ02_9AGAR</name>
<evidence type="ECO:0000256" key="2">
    <source>
        <dbReference type="SAM" id="Phobius"/>
    </source>
</evidence>
<reference evidence="3" key="1">
    <citation type="submission" date="2022-07" db="EMBL/GenBank/DDBJ databases">
        <title>Genome Sequence of Leucocoprinus birnbaumii.</title>
        <authorList>
            <person name="Buettner E."/>
        </authorList>
    </citation>
    <scope>NUCLEOTIDE SEQUENCE</scope>
    <source>
        <strain evidence="3">VT141</strain>
    </source>
</reference>
<dbReference type="Proteomes" id="UP001213000">
    <property type="component" value="Unassembled WGS sequence"/>
</dbReference>
<evidence type="ECO:0000313" key="4">
    <source>
        <dbReference type="Proteomes" id="UP001213000"/>
    </source>
</evidence>
<keyword evidence="2" id="KW-0472">Membrane</keyword>
<evidence type="ECO:0000313" key="3">
    <source>
        <dbReference type="EMBL" id="KAJ3561416.1"/>
    </source>
</evidence>
<dbReference type="AlphaFoldDB" id="A0AAD5VJ02"/>
<gene>
    <name evidence="3" type="ORF">NP233_g10205</name>
</gene>
<proteinExistence type="predicted"/>
<dbReference type="EMBL" id="JANIEX010001007">
    <property type="protein sequence ID" value="KAJ3561416.1"/>
    <property type="molecule type" value="Genomic_DNA"/>
</dbReference>
<keyword evidence="2" id="KW-1133">Transmembrane helix</keyword>
<accession>A0AAD5VJ02</accession>
<feature type="transmembrane region" description="Helical" evidence="2">
    <location>
        <begin position="45"/>
        <end position="67"/>
    </location>
</feature>
<sequence>MTIAGAPPVSETAASSEGDGSASNPSTKLPDNMSAARSLGPNKPLIIGLTISLSTLLLVCILVFMFIRRRRRRNHTPNEVVFNREMMFERRPSRASRYDTWTMRSMDLEKGSISLTNGEPLKVYVSRSVLSDRSSMDS</sequence>
<keyword evidence="2" id="KW-0812">Transmembrane</keyword>
<protein>
    <submittedName>
        <fullName evidence="3">Uncharacterized protein</fullName>
    </submittedName>
</protein>
<evidence type="ECO:0000256" key="1">
    <source>
        <dbReference type="SAM" id="MobiDB-lite"/>
    </source>
</evidence>
<comment type="caution">
    <text evidence="3">The sequence shown here is derived from an EMBL/GenBank/DDBJ whole genome shotgun (WGS) entry which is preliminary data.</text>
</comment>